<evidence type="ECO:0000259" key="1">
    <source>
        <dbReference type="Pfam" id="PF00156"/>
    </source>
</evidence>
<dbReference type="SUPFAM" id="SSF53271">
    <property type="entry name" value="PRTase-like"/>
    <property type="match status" value="1"/>
</dbReference>
<reference evidence="2 3" key="1">
    <citation type="submission" date="2019-07" db="EMBL/GenBank/DDBJ databases">
        <title>Whole genome shotgun sequence of Cyclobacterium qasimii NBRC 106168.</title>
        <authorList>
            <person name="Hosoyama A."/>
            <person name="Uohara A."/>
            <person name="Ohji S."/>
            <person name="Ichikawa N."/>
        </authorList>
    </citation>
    <scope>NUCLEOTIDE SEQUENCE [LARGE SCALE GENOMIC DNA]</scope>
    <source>
        <strain evidence="2 3">NBRC 106168</strain>
    </source>
</reference>
<dbReference type="Proteomes" id="UP000321301">
    <property type="component" value="Unassembled WGS sequence"/>
</dbReference>
<dbReference type="Gene3D" id="3.40.50.2020">
    <property type="match status" value="1"/>
</dbReference>
<dbReference type="InterPro" id="IPR000836">
    <property type="entry name" value="PRTase_dom"/>
</dbReference>
<evidence type="ECO:0000313" key="3">
    <source>
        <dbReference type="Proteomes" id="UP000321301"/>
    </source>
</evidence>
<gene>
    <name evidence="2" type="ORF">CQA01_28630</name>
</gene>
<sequence length="137" mass="14977">MKSSLDISFGAISDALHGFNFPEIDLVLGISEGGKAPAAMIAHQLGVTLKLINLGNKNDQGDFSLSSSEIEEVLEWDFFGHHRILIVDDVSITGKTLQLLKENVRADDVYTLVLFGEADHVLFPKVKSAVKLPWTAE</sequence>
<organism evidence="2 3">
    <name type="scientific">Cyclobacterium qasimii</name>
    <dbReference type="NCBI Taxonomy" id="1350429"/>
    <lineage>
        <taxon>Bacteria</taxon>
        <taxon>Pseudomonadati</taxon>
        <taxon>Bacteroidota</taxon>
        <taxon>Cytophagia</taxon>
        <taxon>Cytophagales</taxon>
        <taxon>Cyclobacteriaceae</taxon>
        <taxon>Cyclobacterium</taxon>
    </lineage>
</organism>
<dbReference type="Pfam" id="PF00156">
    <property type="entry name" value="Pribosyltran"/>
    <property type="match status" value="1"/>
</dbReference>
<dbReference type="EMBL" id="BJYV01000015">
    <property type="protein sequence ID" value="GEO22329.1"/>
    <property type="molecule type" value="Genomic_DNA"/>
</dbReference>
<proteinExistence type="predicted"/>
<dbReference type="CDD" id="cd06223">
    <property type="entry name" value="PRTases_typeI"/>
    <property type="match status" value="1"/>
</dbReference>
<comment type="caution">
    <text evidence="2">The sequence shown here is derived from an EMBL/GenBank/DDBJ whole genome shotgun (WGS) entry which is preliminary data.</text>
</comment>
<dbReference type="RefSeq" id="WP_020892384.1">
    <property type="nucleotide sequence ID" value="NZ_BJYV01000015.1"/>
</dbReference>
<name>A0A512CDQ0_9BACT</name>
<evidence type="ECO:0000313" key="2">
    <source>
        <dbReference type="EMBL" id="GEO22329.1"/>
    </source>
</evidence>
<accession>A0A512CDQ0</accession>
<feature type="domain" description="Phosphoribosyltransferase" evidence="1">
    <location>
        <begin position="23"/>
        <end position="115"/>
    </location>
</feature>
<keyword evidence="3" id="KW-1185">Reference proteome</keyword>
<dbReference type="AlphaFoldDB" id="A0A512CDQ0"/>
<protein>
    <recommendedName>
        <fullName evidence="1">Phosphoribosyltransferase domain-containing protein</fullName>
    </recommendedName>
</protein>
<dbReference type="InterPro" id="IPR029057">
    <property type="entry name" value="PRTase-like"/>
</dbReference>